<reference evidence="3" key="1">
    <citation type="journal article" date="2017" name="bioRxiv">
        <title>Conservation of a gene cluster reveals novel cercosporin biosynthetic mechanisms and extends production to the genus Colletotrichum.</title>
        <authorList>
            <person name="de Jonge R."/>
            <person name="Ebert M.K."/>
            <person name="Huitt-Roehl C.R."/>
            <person name="Pal P."/>
            <person name="Suttle J.C."/>
            <person name="Spanner R.E."/>
            <person name="Neubauer J.D."/>
            <person name="Jurick W.M.II."/>
            <person name="Stott K.A."/>
            <person name="Secor G.A."/>
            <person name="Thomma B.P.H.J."/>
            <person name="Van de Peer Y."/>
            <person name="Townsend C.A."/>
            <person name="Bolton M.D."/>
        </authorList>
    </citation>
    <scope>NUCLEOTIDE SEQUENCE [LARGE SCALE GENOMIC DNA]</scope>
    <source>
        <strain evidence="3">CBS538.71</strain>
    </source>
</reference>
<sequence length="206" mass="22697">MTLQQEFNSWWAPKSNDESPTSSVPQIGSQAPQPAILSLQSNQRTVLAFLRHCGCPFAEKTYLLLREAAKTHRDIDFLAISHSDQTSTDKWLKSIPQFGSEPANLRIIVDADRNFLEAYNAYGLGVSSWGHVLSAGSMWNVWNLAKNEGISNRPTESGSRWQTSGTFAIGEDGKVKWGGAANRADNIPDFEEAVKALDSGKVETKL</sequence>
<comment type="caution">
    <text evidence="2">The sequence shown here is derived from an EMBL/GenBank/DDBJ whole genome shotgun (WGS) entry which is preliminary data.</text>
</comment>
<organism evidence="2 3">
    <name type="scientific">Cercospora berteroae</name>
    <dbReference type="NCBI Taxonomy" id="357750"/>
    <lineage>
        <taxon>Eukaryota</taxon>
        <taxon>Fungi</taxon>
        <taxon>Dikarya</taxon>
        <taxon>Ascomycota</taxon>
        <taxon>Pezizomycotina</taxon>
        <taxon>Dothideomycetes</taxon>
        <taxon>Dothideomycetidae</taxon>
        <taxon>Mycosphaerellales</taxon>
        <taxon>Mycosphaerellaceae</taxon>
        <taxon>Cercospora</taxon>
    </lineage>
</organism>
<dbReference type="Proteomes" id="UP000237631">
    <property type="component" value="Unassembled WGS sequence"/>
</dbReference>
<dbReference type="Pfam" id="PF13911">
    <property type="entry name" value="AhpC-TSA_2"/>
    <property type="match status" value="1"/>
</dbReference>
<name>A0A2S6BQN1_9PEZI</name>
<dbReference type="OrthoDB" id="40334at2759"/>
<dbReference type="PANTHER" id="PTHR42336:SF1">
    <property type="entry name" value="ALKYL HYDROPEROXIDE REDUCTASE SUBUNIT C_ THIOL SPECIFIC ANTIOXIDANT DOMAIN-CONTAINING PROTEIN"/>
    <property type="match status" value="1"/>
</dbReference>
<dbReference type="AlphaFoldDB" id="A0A2S6BQN1"/>
<protein>
    <submittedName>
        <fullName evidence="2">Uncharacterized protein</fullName>
    </submittedName>
</protein>
<dbReference type="Gene3D" id="3.40.30.10">
    <property type="entry name" value="Glutaredoxin"/>
    <property type="match status" value="1"/>
</dbReference>
<accession>A0A2S6BQN1</accession>
<dbReference type="PANTHER" id="PTHR42336">
    <property type="entry name" value="THIOREDOXIN DOMAIN-CONTAINING PROTEIN-RELATED"/>
    <property type="match status" value="1"/>
</dbReference>
<keyword evidence="3" id="KW-1185">Reference proteome</keyword>
<evidence type="ECO:0000313" key="3">
    <source>
        <dbReference type="Proteomes" id="UP000237631"/>
    </source>
</evidence>
<gene>
    <name evidence="2" type="ORF">CBER1_03361</name>
</gene>
<evidence type="ECO:0000256" key="1">
    <source>
        <dbReference type="SAM" id="MobiDB-lite"/>
    </source>
</evidence>
<dbReference type="InterPro" id="IPR036249">
    <property type="entry name" value="Thioredoxin-like_sf"/>
</dbReference>
<feature type="region of interest" description="Disordered" evidence="1">
    <location>
        <begin position="1"/>
        <end position="29"/>
    </location>
</feature>
<dbReference type="InterPro" id="IPR032801">
    <property type="entry name" value="PXL2A/B/C"/>
</dbReference>
<dbReference type="SUPFAM" id="SSF52833">
    <property type="entry name" value="Thioredoxin-like"/>
    <property type="match status" value="1"/>
</dbReference>
<feature type="compositionally biased region" description="Polar residues" evidence="1">
    <location>
        <begin position="18"/>
        <end position="29"/>
    </location>
</feature>
<evidence type="ECO:0000313" key="2">
    <source>
        <dbReference type="EMBL" id="PPJ49788.1"/>
    </source>
</evidence>
<proteinExistence type="predicted"/>
<dbReference type="EMBL" id="PNEN01001798">
    <property type="protein sequence ID" value="PPJ49788.1"/>
    <property type="molecule type" value="Genomic_DNA"/>
</dbReference>